<organism evidence="3 4">
    <name type="scientific">Jiangella ureilytica</name>
    <dbReference type="NCBI Taxonomy" id="2530374"/>
    <lineage>
        <taxon>Bacteria</taxon>
        <taxon>Bacillati</taxon>
        <taxon>Actinomycetota</taxon>
        <taxon>Actinomycetes</taxon>
        <taxon>Jiangellales</taxon>
        <taxon>Jiangellaceae</taxon>
        <taxon>Jiangella</taxon>
    </lineage>
</organism>
<dbReference type="EMBL" id="SMKL01000102">
    <property type="protein sequence ID" value="TDC46298.1"/>
    <property type="molecule type" value="Genomic_DNA"/>
</dbReference>
<gene>
    <name evidence="3" type="ORF">E1212_27200</name>
</gene>
<accession>A0A4R4RAX5</accession>
<feature type="compositionally biased region" description="Basic and acidic residues" evidence="1">
    <location>
        <begin position="560"/>
        <end position="569"/>
    </location>
</feature>
<keyword evidence="2" id="KW-0812">Transmembrane</keyword>
<dbReference type="AlphaFoldDB" id="A0A4R4RAX5"/>
<sequence>MLPSGMHGPGSEGSFTQEPLCRPGAAPGGGCTGRRGDPRPEEGLSMRRSVGLVLVGLGVLMLVLAPLSRWYAYPQLAVVPNEVAERVSTGADITVLDLGAVVRQEPEVERVTDVRSVRRIIPDQGESGGDTAVWDTSVTTFDELGAGATPEENVLSYFEERVAFDRHTSEAVDGHDQYYTPTGERADRVEVDHAGYYFKLPFGVEQRTYPFWDSTIQDTRPLEFQSETTLEGLPVYVFQQVIEPTPVSALEIPGALFGQPGSIVADRVYSNTRTLWVEPHTGAIIKGQEEQDSYLDFEGTRGPTIVQGTLASTGDQVTANVDEYASSAERLELVRETVPVAAAAAGVVLVILGLVLARRGPYPGKRRAPLPEDDGVSGGPIGAAGVGSAAAVRDVGVVAGTTVMSRTAEERAPLQRPQTRSPEPVRSYRPADQQYGSHRPVEPVAGSNRDDDASAAPAEQPYTRPAGHDDAGSPADQPYARPAGSEPAAGVAGDTDRSGAAPASYDDPVSGQYAQAAGGSAQGAAAASGPAEQSFAERSATQFRTRAERIAAATAAAAPAHDRATEQAGERTPPAEQPLPEQPPPAERQPLPRRPQASAVRPPVGRPHVQPGADQTQRDAALERTRADLDRLERARAELARFAEEHPDLTGADARTDAAEPAPPASEAGAEPPAAEPRPAAPSQSGRRRARDDDGLFDEFDEDGQSAGSLHRY</sequence>
<proteinExistence type="predicted"/>
<feature type="transmembrane region" description="Helical" evidence="2">
    <location>
        <begin position="49"/>
        <end position="72"/>
    </location>
</feature>
<protein>
    <submittedName>
        <fullName evidence="3">DUF3068 domain-containing protein</fullName>
    </submittedName>
</protein>
<feature type="compositionally biased region" description="Low complexity" evidence="1">
    <location>
        <begin position="510"/>
        <end position="536"/>
    </location>
</feature>
<keyword evidence="2" id="KW-1133">Transmembrane helix</keyword>
<dbReference type="OrthoDB" id="153031at2"/>
<name>A0A4R4RAX5_9ACTN</name>
<feature type="transmembrane region" description="Helical" evidence="2">
    <location>
        <begin position="338"/>
        <end position="357"/>
    </location>
</feature>
<feature type="compositionally biased region" description="Acidic residues" evidence="1">
    <location>
        <begin position="695"/>
        <end position="704"/>
    </location>
</feature>
<dbReference type="InterPro" id="IPR021424">
    <property type="entry name" value="PorA"/>
</dbReference>
<dbReference type="Proteomes" id="UP000295621">
    <property type="component" value="Unassembled WGS sequence"/>
</dbReference>
<feature type="compositionally biased region" description="Pro residues" evidence="1">
    <location>
        <begin position="575"/>
        <end position="587"/>
    </location>
</feature>
<evidence type="ECO:0000256" key="2">
    <source>
        <dbReference type="SAM" id="Phobius"/>
    </source>
</evidence>
<reference evidence="3 4" key="1">
    <citation type="submission" date="2019-02" db="EMBL/GenBank/DDBJ databases">
        <title>Draft genome sequences of novel Actinobacteria.</title>
        <authorList>
            <person name="Sahin N."/>
            <person name="Ay H."/>
            <person name="Saygin H."/>
        </authorList>
    </citation>
    <scope>NUCLEOTIDE SEQUENCE [LARGE SCALE GENOMIC DNA]</scope>
    <source>
        <strain evidence="3 4">KC603</strain>
    </source>
</reference>
<feature type="compositionally biased region" description="Basic and acidic residues" evidence="1">
    <location>
        <begin position="34"/>
        <end position="43"/>
    </location>
</feature>
<evidence type="ECO:0000256" key="1">
    <source>
        <dbReference type="SAM" id="MobiDB-lite"/>
    </source>
</evidence>
<dbReference type="Pfam" id="PF11271">
    <property type="entry name" value="PorA"/>
    <property type="match status" value="1"/>
</dbReference>
<evidence type="ECO:0000313" key="3">
    <source>
        <dbReference type="EMBL" id="TDC46298.1"/>
    </source>
</evidence>
<feature type="region of interest" description="Disordered" evidence="1">
    <location>
        <begin position="362"/>
        <end position="381"/>
    </location>
</feature>
<feature type="region of interest" description="Disordered" evidence="1">
    <location>
        <begin position="1"/>
        <end position="43"/>
    </location>
</feature>
<keyword evidence="4" id="KW-1185">Reference proteome</keyword>
<feature type="compositionally biased region" description="Low complexity" evidence="1">
    <location>
        <begin position="550"/>
        <end position="559"/>
    </location>
</feature>
<keyword evidence="2" id="KW-0472">Membrane</keyword>
<feature type="compositionally biased region" description="Basic and acidic residues" evidence="1">
    <location>
        <begin position="616"/>
        <end position="658"/>
    </location>
</feature>
<comment type="caution">
    <text evidence="3">The sequence shown here is derived from an EMBL/GenBank/DDBJ whole genome shotgun (WGS) entry which is preliminary data.</text>
</comment>
<evidence type="ECO:0000313" key="4">
    <source>
        <dbReference type="Proteomes" id="UP000295621"/>
    </source>
</evidence>
<feature type="region of interest" description="Disordered" evidence="1">
    <location>
        <begin position="406"/>
        <end position="713"/>
    </location>
</feature>